<dbReference type="AlphaFoldDB" id="A0AAI8VGQ4"/>
<protein>
    <submittedName>
        <fullName evidence="2">Uu.00g120330.m01.CDS01</fullName>
    </submittedName>
</protein>
<feature type="region of interest" description="Disordered" evidence="1">
    <location>
        <begin position="80"/>
        <end position="102"/>
    </location>
</feature>
<evidence type="ECO:0000256" key="1">
    <source>
        <dbReference type="SAM" id="MobiDB-lite"/>
    </source>
</evidence>
<sequence length="102" mass="11686">MCRNIKTLSVCPTCNKQLSENTNKQWCRDARRHGHFGRCSTGVRKSEDEFRGEECKGCAEVRENAMNELDLEDFAEKRLGWHPSKGRGQAPEDSDGEYGYGW</sequence>
<dbReference type="Proteomes" id="UP001295740">
    <property type="component" value="Unassembled WGS sequence"/>
</dbReference>
<accession>A0AAI8VGQ4</accession>
<proteinExistence type="predicted"/>
<keyword evidence="3" id="KW-1185">Reference proteome</keyword>
<gene>
    <name evidence="2" type="ORF">KHLLAP_LOCUS5107</name>
</gene>
<reference evidence="2" key="1">
    <citation type="submission" date="2023-10" db="EMBL/GenBank/DDBJ databases">
        <authorList>
            <person name="Hackl T."/>
        </authorList>
    </citation>
    <scope>NUCLEOTIDE SEQUENCE</scope>
</reference>
<evidence type="ECO:0000313" key="3">
    <source>
        <dbReference type="Proteomes" id="UP001295740"/>
    </source>
</evidence>
<name>A0AAI8VGQ4_9PEZI</name>
<evidence type="ECO:0000313" key="2">
    <source>
        <dbReference type="EMBL" id="CAJ2504639.1"/>
    </source>
</evidence>
<comment type="caution">
    <text evidence="2">The sequence shown here is derived from an EMBL/GenBank/DDBJ whole genome shotgun (WGS) entry which is preliminary data.</text>
</comment>
<organism evidence="2 3">
    <name type="scientific">Anthostomella pinea</name>
    <dbReference type="NCBI Taxonomy" id="933095"/>
    <lineage>
        <taxon>Eukaryota</taxon>
        <taxon>Fungi</taxon>
        <taxon>Dikarya</taxon>
        <taxon>Ascomycota</taxon>
        <taxon>Pezizomycotina</taxon>
        <taxon>Sordariomycetes</taxon>
        <taxon>Xylariomycetidae</taxon>
        <taxon>Xylariales</taxon>
        <taxon>Xylariaceae</taxon>
        <taxon>Anthostomella</taxon>
    </lineage>
</organism>
<dbReference type="EMBL" id="CAUWAG010000007">
    <property type="protein sequence ID" value="CAJ2504639.1"/>
    <property type="molecule type" value="Genomic_DNA"/>
</dbReference>